<evidence type="ECO:0000259" key="1">
    <source>
        <dbReference type="PROSITE" id="PS50994"/>
    </source>
</evidence>
<dbReference type="Proteomes" id="UP000177594">
    <property type="component" value="Unassembled WGS sequence"/>
</dbReference>
<dbReference type="EMBL" id="MGIZ01000010">
    <property type="protein sequence ID" value="OGM99759.1"/>
    <property type="molecule type" value="Genomic_DNA"/>
</dbReference>
<dbReference type="GO" id="GO:0015074">
    <property type="term" value="P:DNA integration"/>
    <property type="evidence" value="ECO:0007669"/>
    <property type="project" value="InterPro"/>
</dbReference>
<dbReference type="Pfam" id="PF13333">
    <property type="entry name" value="rve_2"/>
    <property type="match status" value="1"/>
</dbReference>
<dbReference type="InterPro" id="IPR050900">
    <property type="entry name" value="Transposase_IS3/IS150/IS904"/>
</dbReference>
<proteinExistence type="predicted"/>
<comment type="caution">
    <text evidence="2">The sequence shown here is derived from an EMBL/GenBank/DDBJ whole genome shotgun (WGS) entry which is preliminary data.</text>
</comment>
<dbReference type="Gene3D" id="3.30.420.10">
    <property type="entry name" value="Ribonuclease H-like superfamily/Ribonuclease H"/>
    <property type="match status" value="1"/>
</dbReference>
<sequence>MKDKNITSKKQLAQHLGISRAILYYRPRQFLKDWNLKIKIEETLSQRPYHSYGHKRLAMHLKVNKKRTLRVMKIFGIKPYRRRKKGNYKKTKDLSEIYPNLLLTNMPQHPNHIWASDFTRIGIKGKIIYLATVIDILTREIVSFSVSTSHGVSLIINAFLSAISIHGPPEITHSDQGSEYKSKTYTSLVENLGTKVSMSRKDSPWENGYQESFYDKLKIDMGDPNRFNDLGELIAEIYMTIHLYNTQRIHTKLKMPPRQYAILKKLTNQSLKTIHKGV</sequence>
<evidence type="ECO:0000313" key="3">
    <source>
        <dbReference type="Proteomes" id="UP000177594"/>
    </source>
</evidence>
<gene>
    <name evidence="2" type="ORF">A2817_00895</name>
</gene>
<organism evidence="2 3">
    <name type="scientific">Candidatus Yanofskybacteria bacterium RIFCSPHIGHO2_01_FULL_39_8b</name>
    <dbReference type="NCBI Taxonomy" id="1802659"/>
    <lineage>
        <taxon>Bacteria</taxon>
        <taxon>Candidatus Yanofskyibacteriota</taxon>
    </lineage>
</organism>
<dbReference type="Pfam" id="PF00665">
    <property type="entry name" value="rve"/>
    <property type="match status" value="1"/>
</dbReference>
<dbReference type="AlphaFoldDB" id="A0A1F8EHB7"/>
<evidence type="ECO:0000313" key="2">
    <source>
        <dbReference type="EMBL" id="OGM99759.1"/>
    </source>
</evidence>
<dbReference type="InterPro" id="IPR012337">
    <property type="entry name" value="RNaseH-like_sf"/>
</dbReference>
<protein>
    <recommendedName>
        <fullName evidence="1">Integrase catalytic domain-containing protein</fullName>
    </recommendedName>
</protein>
<dbReference type="InterPro" id="IPR048020">
    <property type="entry name" value="Transpos_IS3"/>
</dbReference>
<dbReference type="InterPro" id="IPR036397">
    <property type="entry name" value="RNaseH_sf"/>
</dbReference>
<reference evidence="2 3" key="1">
    <citation type="journal article" date="2016" name="Nat. Commun.">
        <title>Thousands of microbial genomes shed light on interconnected biogeochemical processes in an aquifer system.</title>
        <authorList>
            <person name="Anantharaman K."/>
            <person name="Brown C.T."/>
            <person name="Hug L.A."/>
            <person name="Sharon I."/>
            <person name="Castelle C.J."/>
            <person name="Probst A.J."/>
            <person name="Thomas B.C."/>
            <person name="Singh A."/>
            <person name="Wilkins M.J."/>
            <person name="Karaoz U."/>
            <person name="Brodie E.L."/>
            <person name="Williams K.H."/>
            <person name="Hubbard S.S."/>
            <person name="Banfield J.F."/>
        </authorList>
    </citation>
    <scope>NUCLEOTIDE SEQUENCE [LARGE SCALE GENOMIC DNA]</scope>
</reference>
<dbReference type="PANTHER" id="PTHR46889:SF4">
    <property type="entry name" value="TRANSPOSASE INSO FOR INSERTION SEQUENCE ELEMENT IS911B-RELATED"/>
    <property type="match status" value="1"/>
</dbReference>
<dbReference type="SUPFAM" id="SSF53098">
    <property type="entry name" value="Ribonuclease H-like"/>
    <property type="match status" value="1"/>
</dbReference>
<dbReference type="PANTHER" id="PTHR46889">
    <property type="entry name" value="TRANSPOSASE INSF FOR INSERTION SEQUENCE IS3B-RELATED"/>
    <property type="match status" value="1"/>
</dbReference>
<dbReference type="InterPro" id="IPR001584">
    <property type="entry name" value="Integrase_cat-core"/>
</dbReference>
<dbReference type="PROSITE" id="PS50994">
    <property type="entry name" value="INTEGRASE"/>
    <property type="match status" value="1"/>
</dbReference>
<dbReference type="NCBIfam" id="NF033516">
    <property type="entry name" value="transpos_IS3"/>
    <property type="match status" value="1"/>
</dbReference>
<accession>A0A1F8EHB7</accession>
<name>A0A1F8EHB7_9BACT</name>
<dbReference type="GO" id="GO:0003676">
    <property type="term" value="F:nucleic acid binding"/>
    <property type="evidence" value="ECO:0007669"/>
    <property type="project" value="InterPro"/>
</dbReference>
<feature type="domain" description="Integrase catalytic" evidence="1">
    <location>
        <begin position="106"/>
        <end position="265"/>
    </location>
</feature>